<sequence>MKLRPLSAAVLFVLSSLALNASADDLRRPYIVQLVDKPVASYNGGVNGLSATQPAPGQRLDLASQDVSIYNTYLVQKQSTVQAAVPNAPILYNYSVVLNGFAAMLTDDEVLQLKARGDVATISADTPRQMDTTYTTKFLGLEKDGGLWSQLGGKARAGENIVIGVVDGGIWPESPSFADRVDSNGKPTFDNGGTIAYDSPPSTWKGVCQTGEGFTIANCNNKLIGAQYFDTTFRSLPQYSAHWSEFRSPRDSIGGSVGNGGHGTHTASTAGGNNGAEAYLNGIDMGAASGMAPRARIAAYKVCWTYNAPAEATGGKNSCFTGDSVAAIEKAVVDGVNVINFSISGGTSVTDPVEQAFLHAANAGVFVAASAGNDGPSNSVAHISPWLSTVAASTHNREFQADVVLANGAKYTGASLNTTPLPNAPMITAEQAAVAGANATLVSLCYSKASNNGVAVLDPAKVAGKIVTCTRGTNARVDKSLAVYEAGGVGMVEIDNGAGLVAEVHSVPTVHVSAANGAAIKAYAAQSNASASITKFIIGSSATPAPVIASFSSRGPNRYDGNVLKPDVAAPGVDIIAAVTPGLTQDQRANIINGTFTPPSAWASYQGTSMASPHVAGIAALLRQEHPTWSPAMIKSALMTSATDTYADTIASGDTRGILPFGQGAGQINPNGAADPGLVYDIAPADYKKYMCGLAASTDCAAGSLQSYNLNLPSISVGSILGAVTVTRSVTNVGASAATYNASISVPGFTAVVSPASLTVAPNQTKSFTVTLTRTSAATNVWQFGKLTWSDGTHVVRSPITARASKPIAAPAMLTSDRATSSRAISVSTGFSGKMTSIYGGLKEITKAADSVAQAASGTVDTTAQIQAACKNGIAGTRTTSLAIPNGSLLARFELFDRDTGSGSGDDDLDLAVLDSSGTLVGYSGHAGANELVELTAPAAGNYSVCVIGYAAANGNSTSYALSSAVVNATDRLGNFRVMMPATVYPGSAASITASWSGLAAGKRYAGLIELLDNTGTVAATTEVLVETNNPVPVAEPVERAKRPDSGR</sequence>
<evidence type="ECO:0000313" key="14">
    <source>
        <dbReference type="Proteomes" id="UP000502415"/>
    </source>
</evidence>
<dbReference type="Pfam" id="PF02225">
    <property type="entry name" value="PA"/>
    <property type="match status" value="1"/>
</dbReference>
<keyword evidence="4 6" id="KW-0720">Serine protease</keyword>
<evidence type="ECO:0000256" key="7">
    <source>
        <dbReference type="SAM" id="SignalP"/>
    </source>
</evidence>
<dbReference type="PANTHER" id="PTHR10795">
    <property type="entry name" value="PROPROTEIN CONVERTASE SUBTILISIN/KEXIN"/>
    <property type="match status" value="1"/>
</dbReference>
<dbReference type="CDD" id="cd02120">
    <property type="entry name" value="PA_subtilisin_like"/>
    <property type="match status" value="1"/>
</dbReference>
<evidence type="ECO:0000256" key="3">
    <source>
        <dbReference type="ARBA" id="ARBA00022801"/>
    </source>
</evidence>
<dbReference type="InterPro" id="IPR034197">
    <property type="entry name" value="Peptidases_S8_3"/>
</dbReference>
<dbReference type="Gene3D" id="3.50.30.30">
    <property type="match status" value="1"/>
</dbReference>
<dbReference type="AlphaFoldDB" id="A0A7Z2ZQT6"/>
<dbReference type="PROSITE" id="PS51892">
    <property type="entry name" value="SUBTILASE"/>
    <property type="match status" value="1"/>
</dbReference>
<feature type="active site" description="Charge relay system" evidence="5 6">
    <location>
        <position position="609"/>
    </location>
</feature>
<dbReference type="Pfam" id="PF00082">
    <property type="entry name" value="Peptidase_S8"/>
    <property type="match status" value="1"/>
</dbReference>
<evidence type="ECO:0000256" key="1">
    <source>
        <dbReference type="ARBA" id="ARBA00011073"/>
    </source>
</evidence>
<feature type="domain" description="Subtilisin-like protease fibronectin type-III" evidence="12">
    <location>
        <begin position="709"/>
        <end position="801"/>
    </location>
</feature>
<dbReference type="InterPro" id="IPR000209">
    <property type="entry name" value="Peptidase_S8/S53_dom"/>
</dbReference>
<organism evidence="13 14">
    <name type="scientific">Massilia forsythiae</name>
    <dbReference type="NCBI Taxonomy" id="2728020"/>
    <lineage>
        <taxon>Bacteria</taxon>
        <taxon>Pseudomonadati</taxon>
        <taxon>Pseudomonadota</taxon>
        <taxon>Betaproteobacteria</taxon>
        <taxon>Burkholderiales</taxon>
        <taxon>Oxalobacteraceae</taxon>
        <taxon>Telluria group</taxon>
        <taxon>Massilia</taxon>
    </lineage>
</organism>
<dbReference type="PRINTS" id="PR00723">
    <property type="entry name" value="SUBTILISIN"/>
</dbReference>
<feature type="active site" description="Charge relay system" evidence="5 6">
    <location>
        <position position="167"/>
    </location>
</feature>
<reference evidence="13 14" key="1">
    <citation type="submission" date="2020-04" db="EMBL/GenBank/DDBJ databases">
        <title>Genome sequencing of novel species.</title>
        <authorList>
            <person name="Heo J."/>
            <person name="Kim S.-J."/>
            <person name="Kim J.-S."/>
            <person name="Hong S.-B."/>
            <person name="Kwon S.-W."/>
        </authorList>
    </citation>
    <scope>NUCLEOTIDE SEQUENCE [LARGE SCALE GENOMIC DNA]</scope>
    <source>
        <strain evidence="13 14">GN2-R2</strain>
    </source>
</reference>
<keyword evidence="14" id="KW-1185">Reference proteome</keyword>
<dbReference type="EMBL" id="CP051685">
    <property type="protein sequence ID" value="QJD98765.1"/>
    <property type="molecule type" value="Genomic_DNA"/>
</dbReference>
<dbReference type="Gene3D" id="3.30.70.80">
    <property type="entry name" value="Peptidase S8 propeptide/proteinase inhibitor I9"/>
    <property type="match status" value="1"/>
</dbReference>
<evidence type="ECO:0000256" key="6">
    <source>
        <dbReference type="PROSITE-ProRule" id="PRU01240"/>
    </source>
</evidence>
<feature type="domain" description="PA" evidence="9">
    <location>
        <begin position="440"/>
        <end position="520"/>
    </location>
</feature>
<keyword evidence="3 6" id="KW-0378">Hydrolase</keyword>
<evidence type="ECO:0000256" key="5">
    <source>
        <dbReference type="PIRSR" id="PIRSR615500-1"/>
    </source>
</evidence>
<dbReference type="Pfam" id="PF04151">
    <property type="entry name" value="PPC"/>
    <property type="match status" value="1"/>
</dbReference>
<dbReference type="Pfam" id="PF17766">
    <property type="entry name" value="fn3_6"/>
    <property type="match status" value="1"/>
</dbReference>
<dbReference type="InterPro" id="IPR015500">
    <property type="entry name" value="Peptidase_S8_subtilisin-rel"/>
</dbReference>
<evidence type="ECO:0000313" key="13">
    <source>
        <dbReference type="EMBL" id="QJD98765.1"/>
    </source>
</evidence>
<evidence type="ECO:0000259" key="9">
    <source>
        <dbReference type="Pfam" id="PF02225"/>
    </source>
</evidence>
<dbReference type="PROSITE" id="PS00138">
    <property type="entry name" value="SUBTILASE_SER"/>
    <property type="match status" value="1"/>
</dbReference>
<feature type="signal peptide" evidence="7">
    <location>
        <begin position="1"/>
        <end position="23"/>
    </location>
</feature>
<dbReference type="InterPro" id="IPR023828">
    <property type="entry name" value="Peptidase_S8_Ser-AS"/>
</dbReference>
<dbReference type="InterPro" id="IPR037045">
    <property type="entry name" value="S8pro/Inhibitor_I9_sf"/>
</dbReference>
<dbReference type="Gene3D" id="3.40.50.200">
    <property type="entry name" value="Peptidase S8/S53 domain"/>
    <property type="match status" value="1"/>
</dbReference>
<feature type="domain" description="Peptidase C-terminal archaeal/bacterial" evidence="10">
    <location>
        <begin position="900"/>
        <end position="947"/>
    </location>
</feature>
<keyword evidence="7" id="KW-0732">Signal</keyword>
<dbReference type="RefSeq" id="WP_169433663.1">
    <property type="nucleotide sequence ID" value="NZ_CP051685.1"/>
</dbReference>
<feature type="domain" description="Peptidase S8/S53" evidence="8">
    <location>
        <begin position="158"/>
        <end position="647"/>
    </location>
</feature>
<dbReference type="Gene3D" id="2.60.120.380">
    <property type="match status" value="1"/>
</dbReference>
<dbReference type="GO" id="GO:0004252">
    <property type="term" value="F:serine-type endopeptidase activity"/>
    <property type="evidence" value="ECO:0007669"/>
    <property type="project" value="UniProtKB-UniRule"/>
</dbReference>
<dbReference type="InterPro" id="IPR007280">
    <property type="entry name" value="Peptidase_C_arc/bac"/>
</dbReference>
<evidence type="ECO:0000259" key="8">
    <source>
        <dbReference type="Pfam" id="PF00082"/>
    </source>
</evidence>
<dbReference type="GO" id="GO:0006508">
    <property type="term" value="P:proteolysis"/>
    <property type="evidence" value="ECO:0007669"/>
    <property type="project" value="UniProtKB-KW"/>
</dbReference>
<dbReference type="InterPro" id="IPR045051">
    <property type="entry name" value="SBT"/>
</dbReference>
<evidence type="ECO:0000259" key="12">
    <source>
        <dbReference type="Pfam" id="PF17766"/>
    </source>
</evidence>
<dbReference type="InterPro" id="IPR003137">
    <property type="entry name" value="PA_domain"/>
</dbReference>
<feature type="domain" description="Inhibitor I9" evidence="11">
    <location>
        <begin position="30"/>
        <end position="130"/>
    </location>
</feature>
<gene>
    <name evidence="13" type="ORF">HH212_00845</name>
</gene>
<evidence type="ECO:0000256" key="2">
    <source>
        <dbReference type="ARBA" id="ARBA00022670"/>
    </source>
</evidence>
<dbReference type="Pfam" id="PF05922">
    <property type="entry name" value="Inhibitor_I9"/>
    <property type="match status" value="1"/>
</dbReference>
<accession>A0A7Z2ZQT6</accession>
<feature type="active site" description="Charge relay system" evidence="5 6">
    <location>
        <position position="262"/>
    </location>
</feature>
<dbReference type="KEGG" id="mfy:HH212_00845"/>
<comment type="similarity">
    <text evidence="1 6">Belongs to the peptidase S8 family.</text>
</comment>
<dbReference type="InterPro" id="IPR036852">
    <property type="entry name" value="Peptidase_S8/S53_dom_sf"/>
</dbReference>
<dbReference type="Gene3D" id="2.60.40.2310">
    <property type="match status" value="1"/>
</dbReference>
<evidence type="ECO:0000256" key="4">
    <source>
        <dbReference type="ARBA" id="ARBA00022825"/>
    </source>
</evidence>
<proteinExistence type="inferred from homology"/>
<dbReference type="CDD" id="cd04852">
    <property type="entry name" value="Peptidases_S8_3"/>
    <property type="match status" value="1"/>
</dbReference>
<name>A0A7Z2ZQT6_9BURK</name>
<dbReference type="SUPFAM" id="SSF52743">
    <property type="entry name" value="Subtilisin-like"/>
    <property type="match status" value="1"/>
</dbReference>
<evidence type="ECO:0000259" key="10">
    <source>
        <dbReference type="Pfam" id="PF04151"/>
    </source>
</evidence>
<evidence type="ECO:0000259" key="11">
    <source>
        <dbReference type="Pfam" id="PF05922"/>
    </source>
</evidence>
<dbReference type="InterPro" id="IPR010259">
    <property type="entry name" value="S8pro/Inhibitor_I9"/>
</dbReference>
<keyword evidence="2 6" id="KW-0645">Protease</keyword>
<feature type="chain" id="PRO_5030750095" evidence="7">
    <location>
        <begin position="24"/>
        <end position="1048"/>
    </location>
</feature>
<dbReference type="Proteomes" id="UP000502415">
    <property type="component" value="Chromosome"/>
</dbReference>
<protein>
    <submittedName>
        <fullName evidence="13">S8 family serine peptidase</fullName>
    </submittedName>
</protein>
<dbReference type="InterPro" id="IPR041469">
    <property type="entry name" value="Subtilisin-like_FN3"/>
</dbReference>